<protein>
    <recommendedName>
        <fullName evidence="16">Nucleoporin NDC1</fullName>
    </recommendedName>
</protein>
<sequence length="663" mass="74389">MDDFFPTDPPRTRTAGIEGDFDEFDRRWEDDDLPLGGTKNFGTNGGVGIRTLDGDWGSPIPDNGLDRGLRFRDDFINLNSMGDDFPGEYNKDFIRRGGPGPAVPAARRAALVEKGPDDAPPMKSLNSVKPGGLRATPKYDLVTERMDKFHAWFSVVKNWLRASVLFWHMTIVLAIVSLSLVHLQGVWGAALSVLSPLASLSIGKSLLAILKLFVWPMRKFGWLGPFVLSQWLVVLCHIWHFTLQRKPVTKFDSLFLWLFSTRTWMFLPGITASASAGAWTYLQLAGAIHGDYMAPSANSERVDLTVVWSGILVLALFYAFHVIFIQDRVAQFPSLQRKGLGKMKTIVPKCMARAASTSIMFTALWCSSCVFLGPRTMIRGFSSWLEFATYFAAPGFDMDASSSMTSHEIGGWGPVYTLFVVGFVLLASWELARELTWSILTMRINFSTEDLLVAINVEKDVLGQHLGMCYLETISSHLPRQRKSLFALDRRRRVSQWQFVSKAIVKILKKMAGDLHELSTPLPVRSYWDFLFNISVIESAEAVSQDVQLCVFASQSAAFLTVHALKEDSHGEAFRTLPALLNALLALSIALQTYIHSKDPNVFVGSEKKVNKLHGQQLARSQWRYLAMNVDNAIYRIVIGYYEHLHGFKLPPEHAAHLENFLE</sequence>
<keyword evidence="10" id="KW-0906">Nuclear pore complex</keyword>
<organism evidence="15">
    <name type="scientific">Lotharella oceanica</name>
    <dbReference type="NCBI Taxonomy" id="641309"/>
    <lineage>
        <taxon>Eukaryota</taxon>
        <taxon>Sar</taxon>
        <taxon>Rhizaria</taxon>
        <taxon>Cercozoa</taxon>
        <taxon>Chlorarachniophyceae</taxon>
        <taxon>Lotharella</taxon>
    </lineage>
</organism>
<evidence type="ECO:0000256" key="5">
    <source>
        <dbReference type="ARBA" id="ARBA00022692"/>
    </source>
</evidence>
<dbReference type="GO" id="GO:0006999">
    <property type="term" value="P:nuclear pore organization"/>
    <property type="evidence" value="ECO:0007669"/>
    <property type="project" value="TreeGrafter"/>
</dbReference>
<dbReference type="GO" id="GO:0015031">
    <property type="term" value="P:protein transport"/>
    <property type="evidence" value="ECO:0007669"/>
    <property type="project" value="UniProtKB-KW"/>
</dbReference>
<evidence type="ECO:0008006" key="16">
    <source>
        <dbReference type="Google" id="ProtNLM"/>
    </source>
</evidence>
<dbReference type="PANTHER" id="PTHR13269:SF6">
    <property type="entry name" value="NUCLEOPORIN NDC1"/>
    <property type="match status" value="1"/>
</dbReference>
<comment type="subcellular location">
    <subcellularLocation>
        <location evidence="1">Nucleus membrane</location>
        <topology evidence="1">Multi-pass membrane protein</topology>
    </subcellularLocation>
    <subcellularLocation>
        <location evidence="2">Nucleus</location>
        <location evidence="2">Nuclear pore complex</location>
    </subcellularLocation>
</comment>
<evidence type="ECO:0000256" key="9">
    <source>
        <dbReference type="ARBA" id="ARBA00023010"/>
    </source>
</evidence>
<dbReference type="GO" id="GO:0031965">
    <property type="term" value="C:nuclear membrane"/>
    <property type="evidence" value="ECO:0007669"/>
    <property type="project" value="UniProtKB-SubCell"/>
</dbReference>
<gene>
    <name evidence="15" type="ORF">LSP00402_LOCUS6535</name>
</gene>
<evidence type="ECO:0000256" key="10">
    <source>
        <dbReference type="ARBA" id="ARBA00023132"/>
    </source>
</evidence>
<evidence type="ECO:0000256" key="11">
    <source>
        <dbReference type="ARBA" id="ARBA00023136"/>
    </source>
</evidence>
<reference evidence="15" key="1">
    <citation type="submission" date="2021-01" db="EMBL/GenBank/DDBJ databases">
        <authorList>
            <person name="Corre E."/>
            <person name="Pelletier E."/>
            <person name="Niang G."/>
            <person name="Scheremetjew M."/>
            <person name="Finn R."/>
            <person name="Kale V."/>
            <person name="Holt S."/>
            <person name="Cochrane G."/>
            <person name="Meng A."/>
            <person name="Brown T."/>
            <person name="Cohen L."/>
        </authorList>
    </citation>
    <scope>NUCLEOTIDE SEQUENCE</scope>
    <source>
        <strain evidence="15">CCMP622</strain>
    </source>
</reference>
<keyword evidence="9" id="KW-0811">Translocation</keyword>
<evidence type="ECO:0000256" key="2">
    <source>
        <dbReference type="ARBA" id="ARBA00004567"/>
    </source>
</evidence>
<feature type="transmembrane region" description="Helical" evidence="14">
    <location>
        <begin position="346"/>
        <end position="373"/>
    </location>
</feature>
<dbReference type="GO" id="GO:0051028">
    <property type="term" value="P:mRNA transport"/>
    <property type="evidence" value="ECO:0007669"/>
    <property type="project" value="UniProtKB-KW"/>
</dbReference>
<dbReference type="EMBL" id="HBHP01010565">
    <property type="protein sequence ID" value="CAD9757129.1"/>
    <property type="molecule type" value="Transcribed_RNA"/>
</dbReference>
<feature type="transmembrane region" description="Helical" evidence="14">
    <location>
        <begin position="411"/>
        <end position="432"/>
    </location>
</feature>
<feature type="transmembrane region" description="Helical" evidence="14">
    <location>
        <begin position="304"/>
        <end position="325"/>
    </location>
</feature>
<feature type="transmembrane region" description="Helical" evidence="14">
    <location>
        <begin position="264"/>
        <end position="284"/>
    </location>
</feature>
<dbReference type="PANTHER" id="PTHR13269">
    <property type="entry name" value="NUCLEOPORIN NDC1"/>
    <property type="match status" value="1"/>
</dbReference>
<dbReference type="AlphaFoldDB" id="A0A7S2X9R7"/>
<evidence type="ECO:0000256" key="7">
    <source>
        <dbReference type="ARBA" id="ARBA00022927"/>
    </source>
</evidence>
<accession>A0A7S2X9R7</accession>
<feature type="transmembrane region" description="Helical" evidence="14">
    <location>
        <begin position="159"/>
        <end position="181"/>
    </location>
</feature>
<dbReference type="Pfam" id="PF09531">
    <property type="entry name" value="Ndc1_Nup"/>
    <property type="match status" value="1"/>
</dbReference>
<keyword evidence="4" id="KW-0813">Transport</keyword>
<keyword evidence="11 14" id="KW-0472">Membrane</keyword>
<evidence type="ECO:0000313" key="15">
    <source>
        <dbReference type="EMBL" id="CAD9757129.1"/>
    </source>
</evidence>
<comment type="similarity">
    <text evidence="3">Belongs to the NDC1 family.</text>
</comment>
<evidence type="ECO:0000256" key="14">
    <source>
        <dbReference type="SAM" id="Phobius"/>
    </source>
</evidence>
<dbReference type="GO" id="GO:0030674">
    <property type="term" value="F:protein-macromolecule adaptor activity"/>
    <property type="evidence" value="ECO:0007669"/>
    <property type="project" value="TreeGrafter"/>
</dbReference>
<feature type="transmembrane region" description="Helical" evidence="14">
    <location>
        <begin position="193"/>
        <end position="214"/>
    </location>
</feature>
<keyword evidence="6" id="KW-0509">mRNA transport</keyword>
<evidence type="ECO:0000256" key="4">
    <source>
        <dbReference type="ARBA" id="ARBA00022448"/>
    </source>
</evidence>
<keyword evidence="5 14" id="KW-0812">Transmembrane</keyword>
<evidence type="ECO:0000256" key="8">
    <source>
        <dbReference type="ARBA" id="ARBA00022989"/>
    </source>
</evidence>
<name>A0A7S2X9R7_9EUKA</name>
<dbReference type="GO" id="GO:0070762">
    <property type="term" value="C:nuclear pore transmembrane ring"/>
    <property type="evidence" value="ECO:0007669"/>
    <property type="project" value="TreeGrafter"/>
</dbReference>
<proteinExistence type="inferred from homology"/>
<feature type="region of interest" description="Disordered" evidence="13">
    <location>
        <begin position="1"/>
        <end position="20"/>
    </location>
</feature>
<keyword evidence="8 14" id="KW-1133">Transmembrane helix</keyword>
<evidence type="ECO:0000256" key="6">
    <source>
        <dbReference type="ARBA" id="ARBA00022816"/>
    </source>
</evidence>
<feature type="transmembrane region" description="Helical" evidence="14">
    <location>
        <begin position="220"/>
        <end position="243"/>
    </location>
</feature>
<evidence type="ECO:0000256" key="12">
    <source>
        <dbReference type="ARBA" id="ARBA00023242"/>
    </source>
</evidence>
<keyword evidence="7" id="KW-0653">Protein transport</keyword>
<evidence type="ECO:0000256" key="3">
    <source>
        <dbReference type="ARBA" id="ARBA00005760"/>
    </source>
</evidence>
<dbReference type="InterPro" id="IPR019049">
    <property type="entry name" value="Nucleoporin_prot_Ndc1/Nup"/>
</dbReference>
<evidence type="ECO:0000256" key="1">
    <source>
        <dbReference type="ARBA" id="ARBA00004232"/>
    </source>
</evidence>
<evidence type="ECO:0000256" key="13">
    <source>
        <dbReference type="SAM" id="MobiDB-lite"/>
    </source>
</evidence>
<keyword evidence="12" id="KW-0539">Nucleus</keyword>